<dbReference type="STRING" id="1237085.Ngar_c32330"/>
<dbReference type="InterPro" id="IPR014710">
    <property type="entry name" value="RmlC-like_jellyroll"/>
</dbReference>
<reference evidence="5 6" key="1">
    <citation type="journal article" date="2012" name="Environ. Microbiol.">
        <title>The genome of the ammonia-oxidizing Candidatus Nitrososphaera gargensis: insights into metabolic versatility and environmental adaptations.</title>
        <authorList>
            <person name="Spang A."/>
            <person name="Poehlein A."/>
            <person name="Offre P."/>
            <person name="Zumbragel S."/>
            <person name="Haider S."/>
            <person name="Rychlik N."/>
            <person name="Nowka B."/>
            <person name="Schmeisser C."/>
            <person name="Lebedeva E.V."/>
            <person name="Rattei T."/>
            <person name="Bohm C."/>
            <person name="Schmid M."/>
            <person name="Galushko A."/>
            <person name="Hatzenpichler R."/>
            <person name="Weinmaier T."/>
            <person name="Daniel R."/>
            <person name="Schleper C."/>
            <person name="Spieck E."/>
            <person name="Streit W."/>
            <person name="Wagner M."/>
        </authorList>
    </citation>
    <scope>NUCLEOTIDE SEQUENCE [LARGE SCALE GENOMIC DNA]</scope>
    <source>
        <strain evidence="6">Ga9.2</strain>
    </source>
</reference>
<dbReference type="OrthoDB" id="23530at2157"/>
<gene>
    <name evidence="5" type="ordered locus">Ngar_c32330</name>
</gene>
<evidence type="ECO:0000313" key="5">
    <source>
        <dbReference type="EMBL" id="AFU60149.1"/>
    </source>
</evidence>
<dbReference type="KEGG" id="nga:Ngar_c32330"/>
<dbReference type="Gene3D" id="2.60.120.10">
    <property type="entry name" value="Jelly Rolls"/>
    <property type="match status" value="2"/>
</dbReference>
<dbReference type="AlphaFoldDB" id="K0INX8"/>
<evidence type="ECO:0000256" key="2">
    <source>
        <dbReference type="RuleBase" id="RU003457"/>
    </source>
</evidence>
<sequence length="244" mass="28144">MIEIIRSSEHYHNEEDWLSTYWHFSFAHYQNPDKMNFGPLRVFNDDIIQPETGFDLHPHRDMEIVTYVIDGELEHRDNQGNHGIIQPGEIQSMTAGSGILQSEYNHSKEKLLRLLQMCIFANKRGLDPSWEQRRFDRAARLNRLLPVIVPENIKNGQALHIHQDAAIYVSSLTPGSRVEHKLAKDRKANVFVIEGKVKLNDNNSIETRDATKVENENRLSIQADGRPAELILLDLLEKYAVNNN</sequence>
<name>K0INX8_NITGG</name>
<dbReference type="HOGENOM" id="CLU_064194_2_2_2"/>
<evidence type="ECO:0000259" key="3">
    <source>
        <dbReference type="Pfam" id="PF02678"/>
    </source>
</evidence>
<dbReference type="RefSeq" id="WP_015020682.1">
    <property type="nucleotide sequence ID" value="NC_018719.1"/>
</dbReference>
<dbReference type="InterPro" id="IPR003829">
    <property type="entry name" value="Pirin_N_dom"/>
</dbReference>
<comment type="similarity">
    <text evidence="1 2">Belongs to the pirin family.</text>
</comment>
<dbReference type="EMBL" id="CP002408">
    <property type="protein sequence ID" value="AFU60149.1"/>
    <property type="molecule type" value="Genomic_DNA"/>
</dbReference>
<keyword evidence="6" id="KW-1185">Reference proteome</keyword>
<dbReference type="Pfam" id="PF17954">
    <property type="entry name" value="Pirin_C_2"/>
    <property type="match status" value="1"/>
</dbReference>
<dbReference type="GeneID" id="13797043"/>
<dbReference type="PIRSF" id="PIRSF006232">
    <property type="entry name" value="Pirin"/>
    <property type="match status" value="1"/>
</dbReference>
<dbReference type="InParanoid" id="K0INX8"/>
<accession>K0INX8</accession>
<dbReference type="Proteomes" id="UP000008037">
    <property type="component" value="Chromosome"/>
</dbReference>
<dbReference type="Pfam" id="PF02678">
    <property type="entry name" value="Pirin"/>
    <property type="match status" value="1"/>
</dbReference>
<feature type="domain" description="Quercetin 2,3-dioxygenase C-terminal cupin" evidence="4">
    <location>
        <begin position="155"/>
        <end position="235"/>
    </location>
</feature>
<evidence type="ECO:0000259" key="4">
    <source>
        <dbReference type="Pfam" id="PF17954"/>
    </source>
</evidence>
<organism evidence="5 6">
    <name type="scientific">Nitrososphaera gargensis (strain Ga9.2)</name>
    <dbReference type="NCBI Taxonomy" id="1237085"/>
    <lineage>
        <taxon>Archaea</taxon>
        <taxon>Nitrososphaerota</taxon>
        <taxon>Nitrososphaeria</taxon>
        <taxon>Nitrososphaerales</taxon>
        <taxon>Nitrososphaeraceae</taxon>
        <taxon>Nitrososphaera</taxon>
    </lineage>
</organism>
<proteinExistence type="inferred from homology"/>
<evidence type="ECO:0000256" key="1">
    <source>
        <dbReference type="ARBA" id="ARBA00008416"/>
    </source>
</evidence>
<dbReference type="InterPro" id="IPR041602">
    <property type="entry name" value="Quercetinase_C"/>
</dbReference>
<dbReference type="BioCyc" id="CNIT1237085:G1324-3233-MONOMER"/>
<dbReference type="InterPro" id="IPR011051">
    <property type="entry name" value="RmlC_Cupin_sf"/>
</dbReference>
<protein>
    <submittedName>
        <fullName evidence="5">Putative pirin family protein</fullName>
    </submittedName>
</protein>
<feature type="domain" description="Pirin N-terminal" evidence="3">
    <location>
        <begin position="13"/>
        <end position="117"/>
    </location>
</feature>
<evidence type="ECO:0000313" key="6">
    <source>
        <dbReference type="Proteomes" id="UP000008037"/>
    </source>
</evidence>
<dbReference type="PANTHER" id="PTHR43212">
    <property type="entry name" value="QUERCETIN 2,3-DIOXYGENASE"/>
    <property type="match status" value="1"/>
</dbReference>
<dbReference type="PANTHER" id="PTHR43212:SF3">
    <property type="entry name" value="QUERCETIN 2,3-DIOXYGENASE"/>
    <property type="match status" value="1"/>
</dbReference>
<dbReference type="SUPFAM" id="SSF51182">
    <property type="entry name" value="RmlC-like cupins"/>
    <property type="match status" value="1"/>
</dbReference>
<dbReference type="CDD" id="cd02910">
    <property type="entry name" value="cupin_Yhhw_N"/>
    <property type="match status" value="1"/>
</dbReference>
<dbReference type="InterPro" id="IPR012093">
    <property type="entry name" value="Pirin"/>
</dbReference>